<keyword evidence="2" id="KW-0507">mRNA processing</keyword>
<dbReference type="EnsemblMetazoa" id="XM_017118405.2">
    <property type="protein sequence ID" value="XP_016973894.1"/>
    <property type="gene ID" value="LOC108040795"/>
</dbReference>
<keyword evidence="4" id="KW-0508">mRNA splicing</keyword>
<dbReference type="GeneID" id="108040795"/>
<dbReference type="SUPFAM" id="SSF50978">
    <property type="entry name" value="WD40 repeat-like"/>
    <property type="match status" value="1"/>
</dbReference>
<evidence type="ECO:0000256" key="1">
    <source>
        <dbReference type="ARBA" id="ARBA00022574"/>
    </source>
</evidence>
<dbReference type="InterPro" id="IPR001680">
    <property type="entry name" value="WD40_rpt"/>
</dbReference>
<evidence type="ECO:0000256" key="2">
    <source>
        <dbReference type="ARBA" id="ARBA00022664"/>
    </source>
</evidence>
<feature type="repeat" description="WD" evidence="7">
    <location>
        <begin position="55"/>
        <end position="87"/>
    </location>
</feature>
<dbReference type="OrthoDB" id="200206at2759"/>
<dbReference type="AlphaFoldDB" id="A0A6P4EBE9"/>
<reference evidence="8" key="3">
    <citation type="submission" date="2025-05" db="UniProtKB">
        <authorList>
            <consortium name="EnsemblMetazoa"/>
        </authorList>
    </citation>
    <scope>IDENTIFICATION</scope>
</reference>
<organism evidence="10">
    <name type="scientific">Drosophila rhopaloa</name>
    <name type="common">Fruit fly</name>
    <dbReference type="NCBI Taxonomy" id="1041015"/>
    <lineage>
        <taxon>Eukaryota</taxon>
        <taxon>Metazoa</taxon>
        <taxon>Ecdysozoa</taxon>
        <taxon>Arthropoda</taxon>
        <taxon>Hexapoda</taxon>
        <taxon>Insecta</taxon>
        <taxon>Pterygota</taxon>
        <taxon>Neoptera</taxon>
        <taxon>Endopterygota</taxon>
        <taxon>Diptera</taxon>
        <taxon>Brachycera</taxon>
        <taxon>Muscomorpha</taxon>
        <taxon>Ephydroidea</taxon>
        <taxon>Drosophilidae</taxon>
        <taxon>Drosophila</taxon>
        <taxon>Sophophora</taxon>
    </lineage>
</organism>
<keyword evidence="9" id="KW-1185">Reference proteome</keyword>
<keyword evidence="10" id="KW-0808">Transferase</keyword>
<dbReference type="PANTHER" id="PTHR19877">
    <property type="entry name" value="EUKARYOTIC TRANSLATION INITIATION FACTOR 3 SUBUNIT I"/>
    <property type="match status" value="1"/>
</dbReference>
<dbReference type="GO" id="GO:0032797">
    <property type="term" value="C:SMN complex"/>
    <property type="evidence" value="ECO:0007669"/>
    <property type="project" value="TreeGrafter"/>
</dbReference>
<keyword evidence="3" id="KW-0677">Repeat</keyword>
<keyword evidence="10" id="KW-0675">Receptor</keyword>
<dbReference type="PANTHER" id="PTHR19877:SF13">
    <property type="entry name" value="SERINE-THREONINE KINASE RECEPTOR-ASSOCIATED PROTEIN"/>
    <property type="match status" value="1"/>
</dbReference>
<evidence type="ECO:0000313" key="10">
    <source>
        <dbReference type="RefSeq" id="XP_016973894.1"/>
    </source>
</evidence>
<protein>
    <recommendedName>
        <fullName evidence="6">Serine-threonine kinase receptor-associated protein</fullName>
    </recommendedName>
</protein>
<dbReference type="GO" id="GO:0000387">
    <property type="term" value="P:spliceosomal snRNP assembly"/>
    <property type="evidence" value="ECO:0007669"/>
    <property type="project" value="TreeGrafter"/>
</dbReference>
<dbReference type="GO" id="GO:0003723">
    <property type="term" value="F:RNA binding"/>
    <property type="evidence" value="ECO:0007669"/>
    <property type="project" value="TreeGrafter"/>
</dbReference>
<reference evidence="9" key="1">
    <citation type="journal article" date="2021" name="Elife">
        <title>Highly contiguous assemblies of 101 drosophilid genomes.</title>
        <authorList>
            <person name="Kim B.Y."/>
            <person name="Wang J.R."/>
            <person name="Miller D.E."/>
            <person name="Barmina O."/>
            <person name="Delaney E."/>
            <person name="Thompson A."/>
            <person name="Comeault A.A."/>
            <person name="Peede D."/>
            <person name="D'Agostino E.R."/>
            <person name="Pelaez J."/>
            <person name="Aguilar J.M."/>
            <person name="Haji D."/>
            <person name="Matsunaga T."/>
            <person name="Armstrong E.E."/>
            <person name="Zych M."/>
            <person name="Ogawa Y."/>
            <person name="Stamenkovic-Radak M."/>
            <person name="Jelic M."/>
            <person name="Veselinovic M.S."/>
            <person name="Tanaskovic M."/>
            <person name="Eric P."/>
            <person name="Gao J.J."/>
            <person name="Katoh T.K."/>
            <person name="Toda M.J."/>
            <person name="Watabe H."/>
            <person name="Watada M."/>
            <person name="Davis J.S."/>
            <person name="Moyle L.C."/>
            <person name="Manoli G."/>
            <person name="Bertolini E."/>
            <person name="Kostal V."/>
            <person name="Hawley R.S."/>
            <person name="Takahashi A."/>
            <person name="Jones C.D."/>
            <person name="Price D.K."/>
            <person name="Whiteman N."/>
            <person name="Kopp A."/>
            <person name="Matute D.R."/>
            <person name="Petrov D.A."/>
        </authorList>
    </citation>
    <scope>NUCLEOTIDE SEQUENCE [LARGE SCALE GENOMIC DNA]</scope>
</reference>
<evidence type="ECO:0000256" key="6">
    <source>
        <dbReference type="ARBA" id="ARBA00040390"/>
    </source>
</evidence>
<keyword evidence="10" id="KW-0418">Kinase</keyword>
<evidence type="ECO:0000256" key="5">
    <source>
        <dbReference type="ARBA" id="ARBA00038394"/>
    </source>
</evidence>
<dbReference type="InterPro" id="IPR036322">
    <property type="entry name" value="WD40_repeat_dom_sf"/>
</dbReference>
<evidence type="ECO:0000256" key="3">
    <source>
        <dbReference type="ARBA" id="ARBA00022737"/>
    </source>
</evidence>
<sequence>MMDQETCIYCEGHTDAVVDLSFSKDLGSGFCMASAGLDGLVMLRHGDTGKGIGSLRKHREAVWSVSLSEDGKMLASGGGDCTARVWDAILGRHLSKFRHPETVACLELDSRGHRLVTGCLGLEPVINLFDLQSLDKTPLMSFRGHHRGVRDLTFCLEERCVLTSSYDRHVKLWDCLSGHRTHSIVLPHHVKSMELHQGGEIVTISYGNSLIFLDSKQFEVLKHLKMDYKVTAATLSPNKEIYICGSNKGSVYKYKYATDIIVESYFLVEGIEVCSLKFSAAGEVCAIGAMDGTTILWRQNKDRKYGLWNTLTSSDEDDEDDSIS</sequence>
<dbReference type="RefSeq" id="XP_016973894.1">
    <property type="nucleotide sequence ID" value="XM_017118405.1"/>
</dbReference>
<keyword evidence="1 7" id="KW-0853">WD repeat</keyword>
<dbReference type="PROSITE" id="PS50294">
    <property type="entry name" value="WD_REPEATS_REGION"/>
    <property type="match status" value="2"/>
</dbReference>
<name>A0A6P4EBE9_DRORH</name>
<dbReference type="GO" id="GO:0016301">
    <property type="term" value="F:kinase activity"/>
    <property type="evidence" value="ECO:0007669"/>
    <property type="project" value="UniProtKB-KW"/>
</dbReference>
<dbReference type="Pfam" id="PF00400">
    <property type="entry name" value="WD40"/>
    <property type="match status" value="2"/>
</dbReference>
<dbReference type="SMART" id="SM00320">
    <property type="entry name" value="WD40"/>
    <property type="match status" value="6"/>
</dbReference>
<dbReference type="InterPro" id="IPR015943">
    <property type="entry name" value="WD40/YVTN_repeat-like_dom_sf"/>
</dbReference>
<dbReference type="Gene3D" id="2.130.10.10">
    <property type="entry name" value="YVTN repeat-like/Quinoprotein amine dehydrogenase"/>
    <property type="match status" value="2"/>
</dbReference>
<evidence type="ECO:0000256" key="7">
    <source>
        <dbReference type="PROSITE-ProRule" id="PRU00221"/>
    </source>
</evidence>
<evidence type="ECO:0000313" key="8">
    <source>
        <dbReference type="EnsemblMetazoa" id="XP_016973894.1"/>
    </source>
</evidence>
<proteinExistence type="inferred from homology"/>
<reference evidence="10" key="2">
    <citation type="submission" date="2025-04" db="UniProtKB">
        <authorList>
            <consortium name="RefSeq"/>
        </authorList>
    </citation>
    <scope>IDENTIFICATION</scope>
</reference>
<evidence type="ECO:0000256" key="4">
    <source>
        <dbReference type="ARBA" id="ARBA00023187"/>
    </source>
</evidence>
<feature type="repeat" description="WD" evidence="7">
    <location>
        <begin position="142"/>
        <end position="183"/>
    </location>
</feature>
<dbReference type="PROSITE" id="PS50082">
    <property type="entry name" value="WD_REPEATS_2"/>
    <property type="match status" value="2"/>
</dbReference>
<comment type="similarity">
    <text evidence="5">Belongs to the WD repeat STRAP family.</text>
</comment>
<evidence type="ECO:0000313" key="9">
    <source>
        <dbReference type="Proteomes" id="UP001652680"/>
    </source>
</evidence>
<dbReference type="Proteomes" id="UP001652680">
    <property type="component" value="Unassembled WGS sequence"/>
</dbReference>
<gene>
    <name evidence="10" type="primary">LOC108040795</name>
    <name evidence="8" type="synonym">108040795</name>
</gene>
<accession>A0A6P4EBE9</accession>
<dbReference type="OMA" id="PHHAKSV"/>